<proteinExistence type="predicted"/>
<dbReference type="EMBL" id="CM056744">
    <property type="protein sequence ID" value="KAJ8664572.1"/>
    <property type="molecule type" value="Genomic_DNA"/>
</dbReference>
<organism evidence="1 2">
    <name type="scientific">Eretmocerus hayati</name>
    <dbReference type="NCBI Taxonomy" id="131215"/>
    <lineage>
        <taxon>Eukaryota</taxon>
        <taxon>Metazoa</taxon>
        <taxon>Ecdysozoa</taxon>
        <taxon>Arthropoda</taxon>
        <taxon>Hexapoda</taxon>
        <taxon>Insecta</taxon>
        <taxon>Pterygota</taxon>
        <taxon>Neoptera</taxon>
        <taxon>Endopterygota</taxon>
        <taxon>Hymenoptera</taxon>
        <taxon>Apocrita</taxon>
        <taxon>Proctotrupomorpha</taxon>
        <taxon>Chalcidoidea</taxon>
        <taxon>Aphelinidae</taxon>
        <taxon>Aphelininae</taxon>
        <taxon>Eretmocerus</taxon>
    </lineage>
</organism>
<evidence type="ECO:0000313" key="2">
    <source>
        <dbReference type="Proteomes" id="UP001239111"/>
    </source>
</evidence>
<accession>A0ACC2N2M1</accession>
<comment type="caution">
    <text evidence="1">The sequence shown here is derived from an EMBL/GenBank/DDBJ whole genome shotgun (WGS) entry which is preliminary data.</text>
</comment>
<reference evidence="1" key="1">
    <citation type="submission" date="2023-04" db="EMBL/GenBank/DDBJ databases">
        <title>A chromosome-level genome assembly of the parasitoid wasp Eretmocerus hayati.</title>
        <authorList>
            <person name="Zhong Y."/>
            <person name="Liu S."/>
            <person name="Liu Y."/>
        </authorList>
    </citation>
    <scope>NUCLEOTIDE SEQUENCE</scope>
    <source>
        <strain evidence="1">ZJU_SS_LIU_2023</strain>
    </source>
</reference>
<dbReference type="Proteomes" id="UP001239111">
    <property type="component" value="Chromosome 4"/>
</dbReference>
<name>A0ACC2N2M1_9HYME</name>
<sequence>MMKKADVINSWLQHQQLIHILGRKNNSNKQQLNSFTQNTRLTPQTLHPGHYTGYFEDHPSIPAIRPRIEITCSVIDRCVGYKKAKADQEEDATAAARFVPEASGGIGQAGSRR</sequence>
<evidence type="ECO:0000313" key="1">
    <source>
        <dbReference type="EMBL" id="KAJ8664572.1"/>
    </source>
</evidence>
<keyword evidence="2" id="KW-1185">Reference proteome</keyword>
<protein>
    <submittedName>
        <fullName evidence="1">Uncharacterized protein</fullName>
    </submittedName>
</protein>
<gene>
    <name evidence="1" type="ORF">QAD02_006234</name>
</gene>